<evidence type="ECO:0000256" key="3">
    <source>
        <dbReference type="PROSITE-ProRule" id="PRU00023"/>
    </source>
</evidence>
<evidence type="ECO:0000256" key="2">
    <source>
        <dbReference type="ARBA" id="ARBA00023043"/>
    </source>
</evidence>
<reference evidence="4 5" key="1">
    <citation type="journal article" date="2025" name="Microbiol. Resour. Announc.">
        <title>Draft genome sequences for Neonectria magnoliae and Neonectria punicea, canker pathogens of Liriodendron tulipifera and Acer saccharum in West Virginia.</title>
        <authorList>
            <person name="Petronek H.M."/>
            <person name="Kasson M.T."/>
            <person name="Metheny A.M."/>
            <person name="Stauder C.M."/>
            <person name="Lovett B."/>
            <person name="Lynch S.C."/>
            <person name="Garnas J.R."/>
            <person name="Kasson L.R."/>
            <person name="Stajich J.E."/>
        </authorList>
    </citation>
    <scope>NUCLEOTIDE SEQUENCE [LARGE SCALE GENOMIC DNA]</scope>
    <source>
        <strain evidence="4 5">NRRL 64653</strain>
    </source>
</reference>
<dbReference type="SMART" id="SM00248">
    <property type="entry name" value="ANK"/>
    <property type="match status" value="6"/>
</dbReference>
<feature type="repeat" description="ANK" evidence="3">
    <location>
        <begin position="65"/>
        <end position="109"/>
    </location>
</feature>
<keyword evidence="2 3" id="KW-0040">ANK repeat</keyword>
<evidence type="ECO:0000256" key="1">
    <source>
        <dbReference type="ARBA" id="ARBA00022737"/>
    </source>
</evidence>
<dbReference type="Gene3D" id="1.25.40.20">
    <property type="entry name" value="Ankyrin repeat-containing domain"/>
    <property type="match status" value="4"/>
</dbReference>
<accession>A0ABR1GXQ9</accession>
<dbReference type="Proteomes" id="UP001498476">
    <property type="component" value="Unassembled WGS sequence"/>
</dbReference>
<dbReference type="Pfam" id="PF00023">
    <property type="entry name" value="Ank"/>
    <property type="match status" value="1"/>
</dbReference>
<evidence type="ECO:0000313" key="5">
    <source>
        <dbReference type="Proteomes" id="UP001498476"/>
    </source>
</evidence>
<dbReference type="InterPro" id="IPR002110">
    <property type="entry name" value="Ankyrin_rpt"/>
</dbReference>
<proteinExistence type="predicted"/>
<dbReference type="EMBL" id="JAZAVJ010000124">
    <property type="protein sequence ID" value="KAK7413621.1"/>
    <property type="molecule type" value="Genomic_DNA"/>
</dbReference>
<protein>
    <submittedName>
        <fullName evidence="4">Uncharacterized protein</fullName>
    </submittedName>
</protein>
<evidence type="ECO:0000313" key="4">
    <source>
        <dbReference type="EMBL" id="KAK7413621.1"/>
    </source>
</evidence>
<dbReference type="InterPro" id="IPR050745">
    <property type="entry name" value="Multifunctional_regulatory"/>
</dbReference>
<organism evidence="4 5">
    <name type="scientific">Neonectria punicea</name>
    <dbReference type="NCBI Taxonomy" id="979145"/>
    <lineage>
        <taxon>Eukaryota</taxon>
        <taxon>Fungi</taxon>
        <taxon>Dikarya</taxon>
        <taxon>Ascomycota</taxon>
        <taxon>Pezizomycotina</taxon>
        <taxon>Sordariomycetes</taxon>
        <taxon>Hypocreomycetidae</taxon>
        <taxon>Hypocreales</taxon>
        <taxon>Nectriaceae</taxon>
        <taxon>Neonectria</taxon>
    </lineage>
</organism>
<comment type="caution">
    <text evidence="4">The sequence shown here is derived from an EMBL/GenBank/DDBJ whole genome shotgun (WGS) entry which is preliminary data.</text>
</comment>
<keyword evidence="5" id="KW-1185">Reference proteome</keyword>
<dbReference type="SUPFAM" id="SSF48403">
    <property type="entry name" value="Ankyrin repeat"/>
    <property type="match status" value="2"/>
</dbReference>
<name>A0ABR1GXQ9_9HYPO</name>
<keyword evidence="1" id="KW-0677">Repeat</keyword>
<gene>
    <name evidence="4" type="ORF">QQX98_007484</name>
</gene>
<dbReference type="PROSITE" id="PS50088">
    <property type="entry name" value="ANK_REPEAT"/>
    <property type="match status" value="1"/>
</dbReference>
<dbReference type="InterPro" id="IPR036770">
    <property type="entry name" value="Ankyrin_rpt-contain_sf"/>
</dbReference>
<sequence>MDVLRVLVEKKGASVDAHDFTHRMSAKFGNTPLHWLALSTAWWHTAQGIPYLVSRGADLEARNETGQTPLHLALRIGAGTNWDQTKQLAGKDAAKALVLLGADVNAIDKAGISCLGKAARDEDLVKLLIEHGARVSAMTILEVLRSPNFAALEMVLSVEGASDLAGSFSRSSKGLSATALTSNDPIHTHPLLLVSCEARYETSPYGQDLSERMNIMRALLAAGMSPYDTCIQHGFSQPEPSSLTGLPGLPHLLAREVWREDEIDTEQSTESFYSYIVERTVFHEALSRQQLYEPILEIADLDLEYRDSCGRTPFLAGCRTMSGFFHRETNHSLRPLLERGVDLVAVDSCGRNALHHLQGGVMAHEARRALLKDLENVIPSLVNEADGFGYYPLHYAVSFFNGGNPANPAMPDFAWIDHFLCHGADATVVDGRGNSLLHYIACGITGALSESDFPVEYTRGLFRRIVGLGVDVNGRNKAGQTPVHFLFAKPDERLPNERRGRYSEKALETALALLDELGVDWQARDNEGRTALHFVASRKGIIFKQIMARGVDPLMEDAEGRSSLDLAVAYDNRQVLAMFERENSTMNDMI</sequence>
<dbReference type="PANTHER" id="PTHR24189">
    <property type="entry name" value="MYOTROPHIN"/>
    <property type="match status" value="1"/>
</dbReference>